<name>A0A9W8TFM1_9AGAR</name>
<accession>A0A9W8TFM1</accession>
<dbReference type="AlphaFoldDB" id="A0A9W8TFM1"/>
<keyword evidence="2" id="KW-1185">Reference proteome</keyword>
<reference evidence="1" key="1">
    <citation type="submission" date="2022-07" db="EMBL/GenBank/DDBJ databases">
        <title>Genome Sequence of Agrocybe chaxingu.</title>
        <authorList>
            <person name="Buettner E."/>
        </authorList>
    </citation>
    <scope>NUCLEOTIDE SEQUENCE</scope>
    <source>
        <strain evidence="1">MP-N11</strain>
    </source>
</reference>
<comment type="caution">
    <text evidence="1">The sequence shown here is derived from an EMBL/GenBank/DDBJ whole genome shotgun (WGS) entry which is preliminary data.</text>
</comment>
<sequence length="93" mass="10308">MFASLKNMSKKVIIEAATVSLCLANKLAPKHTVTSVIRIRAQERVIKEASATPILLLLEDASIEDFTRAFTGDYTVFLSRSRRQGRPGEDKEG</sequence>
<proteinExistence type="predicted"/>
<evidence type="ECO:0000313" key="2">
    <source>
        <dbReference type="Proteomes" id="UP001148786"/>
    </source>
</evidence>
<gene>
    <name evidence="1" type="ORF">NLJ89_g1195</name>
</gene>
<dbReference type="EMBL" id="JANKHO010000058">
    <property type="protein sequence ID" value="KAJ3516342.1"/>
    <property type="molecule type" value="Genomic_DNA"/>
</dbReference>
<dbReference type="Proteomes" id="UP001148786">
    <property type="component" value="Unassembled WGS sequence"/>
</dbReference>
<evidence type="ECO:0000313" key="1">
    <source>
        <dbReference type="EMBL" id="KAJ3516342.1"/>
    </source>
</evidence>
<protein>
    <submittedName>
        <fullName evidence="1">Uncharacterized protein</fullName>
    </submittedName>
</protein>
<dbReference type="OrthoDB" id="10254604at2759"/>
<organism evidence="1 2">
    <name type="scientific">Agrocybe chaxingu</name>
    <dbReference type="NCBI Taxonomy" id="84603"/>
    <lineage>
        <taxon>Eukaryota</taxon>
        <taxon>Fungi</taxon>
        <taxon>Dikarya</taxon>
        <taxon>Basidiomycota</taxon>
        <taxon>Agaricomycotina</taxon>
        <taxon>Agaricomycetes</taxon>
        <taxon>Agaricomycetidae</taxon>
        <taxon>Agaricales</taxon>
        <taxon>Agaricineae</taxon>
        <taxon>Strophariaceae</taxon>
        <taxon>Agrocybe</taxon>
    </lineage>
</organism>